<dbReference type="OMA" id="EREYEMW"/>
<gene>
    <name evidence="3" type="ORF">KP509_29G086900</name>
</gene>
<dbReference type="InterPro" id="IPR013666">
    <property type="entry name" value="PH_pln"/>
</dbReference>
<dbReference type="Gene3D" id="2.30.29.30">
    <property type="entry name" value="Pleckstrin-homology domain (PH domain)/Phosphotyrosine-binding domain (PTB)"/>
    <property type="match status" value="1"/>
</dbReference>
<dbReference type="Proteomes" id="UP000825935">
    <property type="component" value="Chromosome 29"/>
</dbReference>
<dbReference type="OrthoDB" id="1918928at2759"/>
<dbReference type="InterPro" id="IPR011993">
    <property type="entry name" value="PH-like_dom_sf"/>
</dbReference>
<organism evidence="3 4">
    <name type="scientific">Ceratopteris richardii</name>
    <name type="common">Triangle waterfern</name>
    <dbReference type="NCBI Taxonomy" id="49495"/>
    <lineage>
        <taxon>Eukaryota</taxon>
        <taxon>Viridiplantae</taxon>
        <taxon>Streptophyta</taxon>
        <taxon>Embryophyta</taxon>
        <taxon>Tracheophyta</taxon>
        <taxon>Polypodiopsida</taxon>
        <taxon>Polypodiidae</taxon>
        <taxon>Polypodiales</taxon>
        <taxon>Pteridineae</taxon>
        <taxon>Pteridaceae</taxon>
        <taxon>Parkerioideae</taxon>
        <taxon>Ceratopteris</taxon>
    </lineage>
</organism>
<dbReference type="Pfam" id="PF08458">
    <property type="entry name" value="PH_2"/>
    <property type="match status" value="1"/>
</dbReference>
<dbReference type="PANTHER" id="PTHR31351">
    <property type="entry name" value="EXPRESSED PROTEIN"/>
    <property type="match status" value="1"/>
</dbReference>
<reference evidence="3" key="1">
    <citation type="submission" date="2021-08" db="EMBL/GenBank/DDBJ databases">
        <title>WGS assembly of Ceratopteris richardii.</title>
        <authorList>
            <person name="Marchant D.B."/>
            <person name="Chen G."/>
            <person name="Jenkins J."/>
            <person name="Shu S."/>
            <person name="Leebens-Mack J."/>
            <person name="Grimwood J."/>
            <person name="Schmutz J."/>
            <person name="Soltis P."/>
            <person name="Soltis D."/>
            <person name="Chen Z.-H."/>
        </authorList>
    </citation>
    <scope>NUCLEOTIDE SEQUENCE</scope>
    <source>
        <strain evidence="3">Whitten #5841</strain>
        <tissue evidence="3">Leaf</tissue>
    </source>
</reference>
<evidence type="ECO:0000313" key="3">
    <source>
        <dbReference type="EMBL" id="KAH7292810.1"/>
    </source>
</evidence>
<accession>A0A8T2R9V6</accession>
<dbReference type="PANTHER" id="PTHR31351:SF4">
    <property type="entry name" value="AUXIN CANALIZATION PROTEIN (DUF828)"/>
    <property type="match status" value="1"/>
</dbReference>
<name>A0A8T2R9V6_CERRI</name>
<evidence type="ECO:0008006" key="5">
    <source>
        <dbReference type="Google" id="ProtNLM"/>
    </source>
</evidence>
<feature type="domain" description="VAN3-binding protein-like auxin canalisation" evidence="1">
    <location>
        <begin position="8"/>
        <end position="296"/>
    </location>
</feature>
<dbReference type="Pfam" id="PF05703">
    <property type="entry name" value="Auxin_canalis"/>
    <property type="match status" value="1"/>
</dbReference>
<sequence>MKSYCDPPRTPQETMEFLSRSWSVSAFEVAKALNPSECRRKFDTVEQKCKEDEQHSPLTFTSYSFATSATAQLVMEKIMMQSDLSPFVSRRSSCSNASIPIIEALNTAGSPPMSPQRHYEDSTHNVHTELSSAAGIHPYDNQKHFCRSFSGVRAPLRGMSVRRWIKDIKERKKEDMRVRNAQTYAAISVASVAAAIAAIAASTATVSNEDNQNKTNFAVASAATLVAAQCVEIAERMGADHEQMSAVVSSAVNVRTSGDVMTLTAAAATALRAVATLKARTLRQHRSTATVIPYERGNCDAMTFSGELSTDESESDYGSHEVLRRGCDFLKRTRKGALHWRWVSVFLNKHLQLIVKSQSKHMKGTITKTRTRLLREVITDMPAWPEREYANDGIHERRYFGIKTDHGVMELECKNEAEYRMWTEGITRLLSLVQRI</sequence>
<dbReference type="AlphaFoldDB" id="A0A8T2R9V6"/>
<dbReference type="EMBL" id="CM035434">
    <property type="protein sequence ID" value="KAH7292810.1"/>
    <property type="molecule type" value="Genomic_DNA"/>
</dbReference>
<comment type="caution">
    <text evidence="3">The sequence shown here is derived from an EMBL/GenBank/DDBJ whole genome shotgun (WGS) entry which is preliminary data.</text>
</comment>
<proteinExistence type="predicted"/>
<evidence type="ECO:0000259" key="1">
    <source>
        <dbReference type="Pfam" id="PF05703"/>
    </source>
</evidence>
<dbReference type="SUPFAM" id="SSF50729">
    <property type="entry name" value="PH domain-like"/>
    <property type="match status" value="1"/>
</dbReference>
<keyword evidence="4" id="KW-1185">Reference proteome</keyword>
<protein>
    <recommendedName>
        <fullName evidence="5">VAN3-binding protein</fullName>
    </recommendedName>
</protein>
<evidence type="ECO:0000313" key="4">
    <source>
        <dbReference type="Proteomes" id="UP000825935"/>
    </source>
</evidence>
<dbReference type="InterPro" id="IPR008546">
    <property type="entry name" value="VAN3-bd-like_auxin_canal"/>
</dbReference>
<evidence type="ECO:0000259" key="2">
    <source>
        <dbReference type="Pfam" id="PF08458"/>
    </source>
</evidence>
<feature type="domain" description="Pleckstrin-like plant" evidence="2">
    <location>
        <begin position="329"/>
        <end position="433"/>
    </location>
</feature>
<dbReference type="InterPro" id="IPR040269">
    <property type="entry name" value="VAB"/>
</dbReference>